<dbReference type="InterPro" id="IPR036259">
    <property type="entry name" value="MFS_trans_sf"/>
</dbReference>
<proteinExistence type="predicted"/>
<dbReference type="Proteomes" id="UP000077154">
    <property type="component" value="Unassembled WGS sequence"/>
</dbReference>
<feature type="transmembrane region" description="Helical" evidence="6">
    <location>
        <begin position="37"/>
        <end position="55"/>
    </location>
</feature>
<sequence length="175" mass="19685">MNFTDTQYLSTLTIYFIGYVIFEVPANIVLKKTTPQFWLPTTMVAWGIVATLLGVCKNFNGFLVARFFLGATESGLFPGVVFYLSMWSKRSETTYRVALFFSAASLVDRFPLHDRNTTRFRLDGGKIYDTLRFFSRDLISGKTQDCSGLGSCVEVMEIGSFRTAIQHLKSPAHSA</sequence>
<evidence type="ECO:0000256" key="6">
    <source>
        <dbReference type="SAM" id="Phobius"/>
    </source>
</evidence>
<dbReference type="Pfam" id="PF07690">
    <property type="entry name" value="MFS_1"/>
    <property type="match status" value="1"/>
</dbReference>
<evidence type="ECO:0000256" key="3">
    <source>
        <dbReference type="ARBA" id="ARBA00022692"/>
    </source>
</evidence>
<evidence type="ECO:0000256" key="1">
    <source>
        <dbReference type="ARBA" id="ARBA00004141"/>
    </source>
</evidence>
<evidence type="ECO:0000256" key="5">
    <source>
        <dbReference type="ARBA" id="ARBA00023136"/>
    </source>
</evidence>
<organism evidence="7">
    <name type="scientific">Pseudogymnoascus destructans</name>
    <dbReference type="NCBI Taxonomy" id="655981"/>
    <lineage>
        <taxon>Eukaryota</taxon>
        <taxon>Fungi</taxon>
        <taxon>Dikarya</taxon>
        <taxon>Ascomycota</taxon>
        <taxon>Pezizomycotina</taxon>
        <taxon>Leotiomycetes</taxon>
        <taxon>Thelebolales</taxon>
        <taxon>Thelebolaceae</taxon>
        <taxon>Pseudogymnoascus</taxon>
    </lineage>
</organism>
<dbReference type="Gene3D" id="1.20.1250.20">
    <property type="entry name" value="MFS general substrate transporter like domains"/>
    <property type="match status" value="1"/>
</dbReference>
<keyword evidence="2" id="KW-0813">Transport</keyword>
<dbReference type="GO" id="GO:0016020">
    <property type="term" value="C:membrane"/>
    <property type="evidence" value="ECO:0007669"/>
    <property type="project" value="UniProtKB-SubCell"/>
</dbReference>
<accession>A0A177A422</accession>
<dbReference type="InterPro" id="IPR011701">
    <property type="entry name" value="MFS"/>
</dbReference>
<keyword evidence="4 6" id="KW-1133">Transmembrane helix</keyword>
<evidence type="ECO:0000313" key="7">
    <source>
        <dbReference type="EMBL" id="OAF56857.1"/>
    </source>
</evidence>
<keyword evidence="3 6" id="KW-0812">Transmembrane</keyword>
<keyword evidence="5 6" id="KW-0472">Membrane</keyword>
<gene>
    <name evidence="7" type="ORF">VC83_07073</name>
</gene>
<dbReference type="GeneID" id="36290123"/>
<dbReference type="EMBL" id="KV441402">
    <property type="protein sequence ID" value="OAF56857.1"/>
    <property type="molecule type" value="Genomic_DNA"/>
</dbReference>
<dbReference type="VEuPathDB" id="FungiDB:GMDG_06449"/>
<dbReference type="RefSeq" id="XP_024322148.1">
    <property type="nucleotide sequence ID" value="XM_024470652.1"/>
</dbReference>
<dbReference type="PANTHER" id="PTHR43791">
    <property type="entry name" value="PERMEASE-RELATED"/>
    <property type="match status" value="1"/>
</dbReference>
<protein>
    <recommendedName>
        <fullName evidence="8">Major facilitator superfamily (MFS) profile domain-containing protein</fullName>
    </recommendedName>
</protein>
<evidence type="ECO:0008006" key="8">
    <source>
        <dbReference type="Google" id="ProtNLM"/>
    </source>
</evidence>
<comment type="subcellular location">
    <subcellularLocation>
        <location evidence="1">Membrane</location>
        <topology evidence="1">Multi-pass membrane protein</topology>
    </subcellularLocation>
</comment>
<reference evidence="7" key="1">
    <citation type="submission" date="2016-03" db="EMBL/GenBank/DDBJ databases">
        <title>Updated assembly of Pseudogymnoascus destructans, the fungus causing white-nose syndrome of bats.</title>
        <authorList>
            <person name="Palmer J.M."/>
            <person name="Drees K.P."/>
            <person name="Foster J.T."/>
            <person name="Lindner D.L."/>
        </authorList>
    </citation>
    <scope>NUCLEOTIDE SEQUENCE [LARGE SCALE GENOMIC DNA]</scope>
    <source>
        <strain evidence="7">20631-21</strain>
    </source>
</reference>
<dbReference type="SUPFAM" id="SSF103473">
    <property type="entry name" value="MFS general substrate transporter"/>
    <property type="match status" value="1"/>
</dbReference>
<dbReference type="PANTHER" id="PTHR43791:SF22">
    <property type="entry name" value="TRANSPORTER, PUTATIVE (AFU_ORTHOLOGUE AFUA_6G11320)-RELATED"/>
    <property type="match status" value="1"/>
</dbReference>
<dbReference type="AlphaFoldDB" id="A0A177A422"/>
<feature type="transmembrane region" description="Helical" evidence="6">
    <location>
        <begin position="67"/>
        <end position="86"/>
    </location>
</feature>
<feature type="transmembrane region" description="Helical" evidence="6">
    <location>
        <begin position="12"/>
        <end position="30"/>
    </location>
</feature>
<evidence type="ECO:0000256" key="4">
    <source>
        <dbReference type="ARBA" id="ARBA00022989"/>
    </source>
</evidence>
<dbReference type="GO" id="GO:0022857">
    <property type="term" value="F:transmembrane transporter activity"/>
    <property type="evidence" value="ECO:0007669"/>
    <property type="project" value="InterPro"/>
</dbReference>
<dbReference type="OrthoDB" id="2962993at2759"/>
<evidence type="ECO:0000256" key="2">
    <source>
        <dbReference type="ARBA" id="ARBA00022448"/>
    </source>
</evidence>
<name>A0A177A422_9PEZI</name>